<evidence type="ECO:0000259" key="3">
    <source>
        <dbReference type="PROSITE" id="PS51462"/>
    </source>
</evidence>
<evidence type="ECO:0000313" key="5">
    <source>
        <dbReference type="Proteomes" id="UP001500190"/>
    </source>
</evidence>
<dbReference type="InterPro" id="IPR000086">
    <property type="entry name" value="NUDIX_hydrolase_dom"/>
</dbReference>
<evidence type="ECO:0000256" key="1">
    <source>
        <dbReference type="ARBA" id="ARBA00001946"/>
    </source>
</evidence>
<reference evidence="4 5" key="1">
    <citation type="journal article" date="2019" name="Int. J. Syst. Evol. Microbiol.">
        <title>The Global Catalogue of Microorganisms (GCM) 10K type strain sequencing project: providing services to taxonomists for standard genome sequencing and annotation.</title>
        <authorList>
            <consortium name="The Broad Institute Genomics Platform"/>
            <consortium name="The Broad Institute Genome Sequencing Center for Infectious Disease"/>
            <person name="Wu L."/>
            <person name="Ma J."/>
        </authorList>
    </citation>
    <scope>NUCLEOTIDE SEQUENCE [LARGE SCALE GENOMIC DNA]</scope>
    <source>
        <strain evidence="4 5">JCM 14304</strain>
    </source>
</reference>
<organism evidence="4 5">
    <name type="scientific">Kribbella karoonensis</name>
    <dbReference type="NCBI Taxonomy" id="324851"/>
    <lineage>
        <taxon>Bacteria</taxon>
        <taxon>Bacillati</taxon>
        <taxon>Actinomycetota</taxon>
        <taxon>Actinomycetes</taxon>
        <taxon>Propionibacteriales</taxon>
        <taxon>Kribbellaceae</taxon>
        <taxon>Kribbella</taxon>
    </lineage>
</organism>
<proteinExistence type="predicted"/>
<name>A0ABN2ENL6_9ACTN</name>
<evidence type="ECO:0000313" key="4">
    <source>
        <dbReference type="EMBL" id="GAA1611496.1"/>
    </source>
</evidence>
<feature type="domain" description="Nudix hydrolase" evidence="3">
    <location>
        <begin position="22"/>
        <end position="151"/>
    </location>
</feature>
<dbReference type="InterPro" id="IPR015797">
    <property type="entry name" value="NUDIX_hydrolase-like_dom_sf"/>
</dbReference>
<dbReference type="PANTHER" id="PTHR43046">
    <property type="entry name" value="GDP-MANNOSE MANNOSYL HYDROLASE"/>
    <property type="match status" value="1"/>
</dbReference>
<dbReference type="Proteomes" id="UP001500190">
    <property type="component" value="Unassembled WGS sequence"/>
</dbReference>
<sequence length="155" mass="17245">MRIPAILLRAGSPFLQLWWRIRRPTTFGVKALLRLPDGRFLVVRHSYADIHRWALPGGGYKPARETPAEAAAREVQEELSLTIRPADFKVLDTTVTTLEGKHDTLTILTALAPSTSTVLSPEIAEARWVKDLQELGDAPLSKWLLSALIVLRSVS</sequence>
<dbReference type="RefSeq" id="WP_344200074.1">
    <property type="nucleotide sequence ID" value="NZ_BAAAND010000012.1"/>
</dbReference>
<dbReference type="PANTHER" id="PTHR43046:SF14">
    <property type="entry name" value="MUTT_NUDIX FAMILY PROTEIN"/>
    <property type="match status" value="1"/>
</dbReference>
<gene>
    <name evidence="4" type="ORF">GCM10009742_72920</name>
</gene>
<dbReference type="SUPFAM" id="SSF55811">
    <property type="entry name" value="Nudix"/>
    <property type="match status" value="1"/>
</dbReference>
<keyword evidence="2" id="KW-0378">Hydrolase</keyword>
<dbReference type="Pfam" id="PF00293">
    <property type="entry name" value="NUDIX"/>
    <property type="match status" value="1"/>
</dbReference>
<dbReference type="EMBL" id="BAAAND010000012">
    <property type="protein sequence ID" value="GAA1611496.1"/>
    <property type="molecule type" value="Genomic_DNA"/>
</dbReference>
<dbReference type="Gene3D" id="3.90.79.10">
    <property type="entry name" value="Nucleoside Triphosphate Pyrophosphohydrolase"/>
    <property type="match status" value="1"/>
</dbReference>
<comment type="cofactor">
    <cofactor evidence="1">
        <name>Mg(2+)</name>
        <dbReference type="ChEBI" id="CHEBI:18420"/>
    </cofactor>
</comment>
<keyword evidence="5" id="KW-1185">Reference proteome</keyword>
<evidence type="ECO:0000256" key="2">
    <source>
        <dbReference type="ARBA" id="ARBA00022801"/>
    </source>
</evidence>
<protein>
    <recommendedName>
        <fullName evidence="3">Nudix hydrolase domain-containing protein</fullName>
    </recommendedName>
</protein>
<dbReference type="PROSITE" id="PS51462">
    <property type="entry name" value="NUDIX"/>
    <property type="match status" value="1"/>
</dbReference>
<accession>A0ABN2ENL6</accession>
<comment type="caution">
    <text evidence="4">The sequence shown here is derived from an EMBL/GenBank/DDBJ whole genome shotgun (WGS) entry which is preliminary data.</text>
</comment>